<dbReference type="RefSeq" id="WP_304993969.1">
    <property type="nucleotide sequence ID" value="NZ_CP101717.1"/>
</dbReference>
<feature type="binding site" evidence="13">
    <location>
        <begin position="53"/>
        <end position="60"/>
    </location>
    <ligand>
        <name>ATP</name>
        <dbReference type="ChEBI" id="CHEBI:30616"/>
    </ligand>
</feature>
<dbReference type="PANTHER" id="PTHR42724">
    <property type="entry name" value="TETRAACYLDISACCHARIDE 4'-KINASE"/>
    <property type="match status" value="1"/>
</dbReference>
<dbReference type="Pfam" id="PF02606">
    <property type="entry name" value="LpxK"/>
    <property type="match status" value="1"/>
</dbReference>
<protein>
    <recommendedName>
        <fullName evidence="4 13">Tetraacyldisaccharide 4'-kinase</fullName>
        <ecNumber evidence="3 13">2.7.1.130</ecNumber>
    </recommendedName>
    <alternativeName>
        <fullName evidence="12 13">Lipid A 4'-kinase</fullName>
    </alternativeName>
</protein>
<evidence type="ECO:0000256" key="4">
    <source>
        <dbReference type="ARBA" id="ARBA00016436"/>
    </source>
</evidence>
<evidence type="ECO:0000256" key="2">
    <source>
        <dbReference type="ARBA" id="ARBA00004870"/>
    </source>
</evidence>
<dbReference type="GO" id="GO:0009029">
    <property type="term" value="F:lipid-A 4'-kinase activity"/>
    <property type="evidence" value="ECO:0007669"/>
    <property type="project" value="UniProtKB-UniRule"/>
</dbReference>
<dbReference type="GO" id="GO:0005524">
    <property type="term" value="F:ATP binding"/>
    <property type="evidence" value="ECO:0007669"/>
    <property type="project" value="UniProtKB-UniRule"/>
</dbReference>
<gene>
    <name evidence="13 14" type="primary">lpxK</name>
    <name evidence="14" type="ORF">NFC81_08025</name>
</gene>
<dbReference type="AlphaFoldDB" id="A0AB38YCU1"/>
<keyword evidence="7 13" id="KW-0808">Transferase</keyword>
<dbReference type="EMBL" id="CP101717">
    <property type="protein sequence ID" value="WLD56685.1"/>
    <property type="molecule type" value="Genomic_DNA"/>
</dbReference>
<keyword evidence="11 13" id="KW-0443">Lipid metabolism</keyword>
<evidence type="ECO:0000256" key="10">
    <source>
        <dbReference type="ARBA" id="ARBA00022840"/>
    </source>
</evidence>
<dbReference type="InterPro" id="IPR003758">
    <property type="entry name" value="LpxK"/>
</dbReference>
<dbReference type="HAMAP" id="MF_00409">
    <property type="entry name" value="LpxK"/>
    <property type="match status" value="1"/>
</dbReference>
<keyword evidence="5 13" id="KW-0444">Lipid biosynthesis</keyword>
<evidence type="ECO:0000256" key="1">
    <source>
        <dbReference type="ARBA" id="ARBA00002274"/>
    </source>
</evidence>
<name>A0AB38YCU1_9GAMM</name>
<dbReference type="InterPro" id="IPR027417">
    <property type="entry name" value="P-loop_NTPase"/>
</dbReference>
<dbReference type="GO" id="GO:0005886">
    <property type="term" value="C:plasma membrane"/>
    <property type="evidence" value="ECO:0007669"/>
    <property type="project" value="TreeGrafter"/>
</dbReference>
<sequence>MSWPVFWQRNTTLSYVLSPLSSLYLWLSRRHQQRLLRRREALPVPVIVVGNLVVGGTGKTPFIQWLAEQLKTQGERPAIVSRGYGGRLTEPTVLTPDHRAEDVGDEPLLLAQATGVPVCIGQDRVAAVQWLLHHHADVTVVLSDDGLQHLRLPRELEICLFDGAAGVGNARVLPAGPLREPLSRVQQIPLIISKGKPLAGLPANAAVPRVMHLGLGQPKHVVTGVELVQTKDSVIALCGIGQPNSFFNALRAQGWRFTEMPLRDHQPLSAQQMRALTGQTVLMTSKDAVKLKNQTLPFDAYEVPLQVSFSATDERTILKTITEHLPRPQ</sequence>
<dbReference type="NCBIfam" id="TIGR00682">
    <property type="entry name" value="lpxK"/>
    <property type="match status" value="1"/>
</dbReference>
<dbReference type="SUPFAM" id="SSF52540">
    <property type="entry name" value="P-loop containing nucleoside triphosphate hydrolases"/>
    <property type="match status" value="1"/>
</dbReference>
<evidence type="ECO:0000256" key="8">
    <source>
        <dbReference type="ARBA" id="ARBA00022741"/>
    </source>
</evidence>
<comment type="similarity">
    <text evidence="13">Belongs to the LpxK family.</text>
</comment>
<comment type="catalytic activity">
    <reaction evidence="13">
        <text>a lipid A disaccharide + ATP = a lipid IVA + ADP + H(+)</text>
        <dbReference type="Rhea" id="RHEA:67840"/>
        <dbReference type="ChEBI" id="CHEBI:15378"/>
        <dbReference type="ChEBI" id="CHEBI:30616"/>
        <dbReference type="ChEBI" id="CHEBI:176343"/>
        <dbReference type="ChEBI" id="CHEBI:176425"/>
        <dbReference type="ChEBI" id="CHEBI:456216"/>
        <dbReference type="EC" id="2.7.1.130"/>
    </reaction>
</comment>
<keyword evidence="10 13" id="KW-0067">ATP-binding</keyword>
<proteinExistence type="inferred from homology"/>
<dbReference type="GO" id="GO:0009244">
    <property type="term" value="P:lipopolysaccharide core region biosynthetic process"/>
    <property type="evidence" value="ECO:0007669"/>
    <property type="project" value="TreeGrafter"/>
</dbReference>
<keyword evidence="8 13" id="KW-0547">Nucleotide-binding</keyword>
<keyword evidence="9 13" id="KW-0418">Kinase</keyword>
<evidence type="ECO:0000256" key="13">
    <source>
        <dbReference type="HAMAP-Rule" id="MF_00409"/>
    </source>
</evidence>
<evidence type="ECO:0000313" key="14">
    <source>
        <dbReference type="EMBL" id="WLD56685.1"/>
    </source>
</evidence>
<reference evidence="14" key="1">
    <citation type="submission" date="2022-07" db="EMBL/GenBank/DDBJ databases">
        <title>Complete genome sequence of Salinispirillum sp. LH10-3-1 capable of multiple carbohydrate inversion isolated from a soda lake.</title>
        <authorList>
            <person name="Liu J."/>
            <person name="Zhai Y."/>
            <person name="Zhang H."/>
            <person name="Yang H."/>
            <person name="Qu J."/>
            <person name="Li J."/>
        </authorList>
    </citation>
    <scope>NUCLEOTIDE SEQUENCE</scope>
    <source>
        <strain evidence="14">LH 10-3-1</strain>
    </source>
</reference>
<evidence type="ECO:0000256" key="5">
    <source>
        <dbReference type="ARBA" id="ARBA00022516"/>
    </source>
</evidence>
<dbReference type="GO" id="GO:0009245">
    <property type="term" value="P:lipid A biosynthetic process"/>
    <property type="evidence" value="ECO:0007669"/>
    <property type="project" value="UniProtKB-UniRule"/>
</dbReference>
<keyword evidence="6 13" id="KW-0441">Lipid A biosynthesis</keyword>
<evidence type="ECO:0000256" key="3">
    <source>
        <dbReference type="ARBA" id="ARBA00012071"/>
    </source>
</evidence>
<comment type="function">
    <text evidence="1 13">Transfers the gamma-phosphate of ATP to the 4'-position of a tetraacyldisaccharide 1-phosphate intermediate (termed DS-1-P) to form tetraacyldisaccharide 1,4'-bis-phosphate (lipid IVA).</text>
</comment>
<organism evidence="14">
    <name type="scientific">Salinispirillum sp. LH 10-3-1</name>
    <dbReference type="NCBI Taxonomy" id="2952525"/>
    <lineage>
        <taxon>Bacteria</taxon>
        <taxon>Pseudomonadati</taxon>
        <taxon>Pseudomonadota</taxon>
        <taxon>Gammaproteobacteria</taxon>
        <taxon>Oceanospirillales</taxon>
        <taxon>Saccharospirillaceae</taxon>
        <taxon>Salinispirillum</taxon>
    </lineage>
</organism>
<evidence type="ECO:0000256" key="12">
    <source>
        <dbReference type="ARBA" id="ARBA00029757"/>
    </source>
</evidence>
<evidence type="ECO:0000256" key="6">
    <source>
        <dbReference type="ARBA" id="ARBA00022556"/>
    </source>
</evidence>
<evidence type="ECO:0000256" key="9">
    <source>
        <dbReference type="ARBA" id="ARBA00022777"/>
    </source>
</evidence>
<dbReference type="PANTHER" id="PTHR42724:SF1">
    <property type="entry name" value="TETRAACYLDISACCHARIDE 4'-KINASE, MITOCHONDRIAL-RELATED"/>
    <property type="match status" value="1"/>
</dbReference>
<evidence type="ECO:0000256" key="11">
    <source>
        <dbReference type="ARBA" id="ARBA00023098"/>
    </source>
</evidence>
<dbReference type="EC" id="2.7.1.130" evidence="3 13"/>
<comment type="pathway">
    <text evidence="2 13">Glycolipid biosynthesis; lipid IV(A) biosynthesis; lipid IV(A) from (3R)-3-hydroxytetradecanoyl-[acyl-carrier-protein] and UDP-N-acetyl-alpha-D-glucosamine: step 6/6.</text>
</comment>
<evidence type="ECO:0000256" key="7">
    <source>
        <dbReference type="ARBA" id="ARBA00022679"/>
    </source>
</evidence>
<accession>A0AB38YCU1</accession>